<protein>
    <submittedName>
        <fullName evidence="2">Uncharacterized protein</fullName>
    </submittedName>
</protein>
<reference evidence="2" key="1">
    <citation type="submission" date="2022-07" db="EMBL/GenBank/DDBJ databases">
        <title>Chromosome-level genome of Muraenolepis orangiensis.</title>
        <authorList>
            <person name="Kim J."/>
        </authorList>
    </citation>
    <scope>NUCLEOTIDE SEQUENCE</scope>
    <source>
        <strain evidence="2">KU_S4_2022</strain>
        <tissue evidence="2">Muscle</tissue>
    </source>
</reference>
<accession>A0A9Q0EL61</accession>
<name>A0A9Q0EL61_9TELE</name>
<feature type="compositionally biased region" description="Low complexity" evidence="1">
    <location>
        <begin position="41"/>
        <end position="50"/>
    </location>
</feature>
<feature type="compositionally biased region" description="Basic and acidic residues" evidence="1">
    <location>
        <begin position="13"/>
        <end position="30"/>
    </location>
</feature>
<evidence type="ECO:0000313" key="3">
    <source>
        <dbReference type="Proteomes" id="UP001148018"/>
    </source>
</evidence>
<feature type="region of interest" description="Disordered" evidence="1">
    <location>
        <begin position="1"/>
        <end position="52"/>
    </location>
</feature>
<evidence type="ECO:0000313" key="2">
    <source>
        <dbReference type="EMBL" id="KAJ3609360.1"/>
    </source>
</evidence>
<organism evidence="2 3">
    <name type="scientific">Muraenolepis orangiensis</name>
    <name type="common">Patagonian moray cod</name>
    <dbReference type="NCBI Taxonomy" id="630683"/>
    <lineage>
        <taxon>Eukaryota</taxon>
        <taxon>Metazoa</taxon>
        <taxon>Chordata</taxon>
        <taxon>Craniata</taxon>
        <taxon>Vertebrata</taxon>
        <taxon>Euteleostomi</taxon>
        <taxon>Actinopterygii</taxon>
        <taxon>Neopterygii</taxon>
        <taxon>Teleostei</taxon>
        <taxon>Neoteleostei</taxon>
        <taxon>Acanthomorphata</taxon>
        <taxon>Zeiogadaria</taxon>
        <taxon>Gadariae</taxon>
        <taxon>Gadiformes</taxon>
        <taxon>Muraenolepidoidei</taxon>
        <taxon>Muraenolepididae</taxon>
        <taxon>Muraenolepis</taxon>
    </lineage>
</organism>
<proteinExistence type="predicted"/>
<dbReference type="EMBL" id="JANIIK010000039">
    <property type="protein sequence ID" value="KAJ3609360.1"/>
    <property type="molecule type" value="Genomic_DNA"/>
</dbReference>
<gene>
    <name evidence="2" type="ORF">NHX12_023883</name>
</gene>
<sequence length="83" mass="9302">MVTVAVVSGVGSERTRMRADEGVSPEDRNRVPLGLLSWNGPTDDQNTDPDPQVEHWRVDQEAKNRRKNSLSVKLLFERTSQAA</sequence>
<dbReference type="Proteomes" id="UP001148018">
    <property type="component" value="Unassembled WGS sequence"/>
</dbReference>
<keyword evidence="3" id="KW-1185">Reference proteome</keyword>
<dbReference type="AlphaFoldDB" id="A0A9Q0EL61"/>
<evidence type="ECO:0000256" key="1">
    <source>
        <dbReference type="SAM" id="MobiDB-lite"/>
    </source>
</evidence>
<comment type="caution">
    <text evidence="2">The sequence shown here is derived from an EMBL/GenBank/DDBJ whole genome shotgun (WGS) entry which is preliminary data.</text>
</comment>